<evidence type="ECO:0000259" key="9">
    <source>
        <dbReference type="Pfam" id="PF01979"/>
    </source>
</evidence>
<dbReference type="Proteomes" id="UP001597299">
    <property type="component" value="Unassembled WGS sequence"/>
</dbReference>
<dbReference type="InterPro" id="IPR014311">
    <property type="entry name" value="Guanine_deaminase"/>
</dbReference>
<proteinExistence type="inferred from homology"/>
<dbReference type="Gene3D" id="2.30.40.10">
    <property type="entry name" value="Urease, subunit C, domain 1"/>
    <property type="match status" value="1"/>
</dbReference>
<comment type="caution">
    <text evidence="10">The sequence shown here is derived from an EMBL/GenBank/DDBJ whole genome shotgun (WGS) entry which is preliminary data.</text>
</comment>
<dbReference type="SUPFAM" id="SSF51556">
    <property type="entry name" value="Metallo-dependent hydrolases"/>
    <property type="match status" value="1"/>
</dbReference>
<evidence type="ECO:0000256" key="8">
    <source>
        <dbReference type="RuleBase" id="RU366009"/>
    </source>
</evidence>
<dbReference type="GO" id="GO:0008892">
    <property type="term" value="F:guanine deaminase activity"/>
    <property type="evidence" value="ECO:0007669"/>
    <property type="project" value="UniProtKB-EC"/>
</dbReference>
<feature type="domain" description="Amidohydrolase-related" evidence="9">
    <location>
        <begin position="67"/>
        <end position="426"/>
    </location>
</feature>
<gene>
    <name evidence="10" type="primary">guaD</name>
    <name evidence="10" type="ORF">ACFSNC_09175</name>
</gene>
<dbReference type="InterPro" id="IPR006680">
    <property type="entry name" value="Amidohydro-rel"/>
</dbReference>
<dbReference type="EMBL" id="JBHUHD010000001">
    <property type="protein sequence ID" value="MFD2140570.1"/>
    <property type="molecule type" value="Genomic_DNA"/>
</dbReference>
<protein>
    <recommendedName>
        <fullName evidence="3 7">Guanine deaminase</fullName>
        <shortName evidence="8">Guanase</shortName>
        <ecNumber evidence="3 7">3.5.4.3</ecNumber>
    </recommendedName>
    <alternativeName>
        <fullName evidence="8">Guanine aminohydrolase</fullName>
    </alternativeName>
</protein>
<evidence type="ECO:0000256" key="6">
    <source>
        <dbReference type="ARBA" id="ARBA00022833"/>
    </source>
</evidence>
<organism evidence="10 11">
    <name type="scientific">Ancylobacter oerskovii</name>
    <dbReference type="NCBI Taxonomy" id="459519"/>
    <lineage>
        <taxon>Bacteria</taxon>
        <taxon>Pseudomonadati</taxon>
        <taxon>Pseudomonadota</taxon>
        <taxon>Alphaproteobacteria</taxon>
        <taxon>Hyphomicrobiales</taxon>
        <taxon>Xanthobacteraceae</taxon>
        <taxon>Ancylobacter</taxon>
    </lineage>
</organism>
<dbReference type="EC" id="3.5.4.3" evidence="3 7"/>
<comment type="similarity">
    <text evidence="2 8">Belongs to the metallo-dependent hydrolases superfamily. ATZ/TRZ family.</text>
</comment>
<comment type="cofactor">
    <cofactor evidence="8">
        <name>Zn(2+)</name>
        <dbReference type="ChEBI" id="CHEBI:29105"/>
    </cofactor>
    <text evidence="8">Binds 1 zinc ion per subunit.</text>
</comment>
<dbReference type="Gene3D" id="3.20.20.140">
    <property type="entry name" value="Metal-dependent hydrolases"/>
    <property type="match status" value="1"/>
</dbReference>
<dbReference type="InterPro" id="IPR011059">
    <property type="entry name" value="Metal-dep_hydrolase_composite"/>
</dbReference>
<comment type="pathway">
    <text evidence="1 8">Purine metabolism; guanine degradation; xanthine from guanine: step 1/1.</text>
</comment>
<accession>A0ABW4YW78</accession>
<dbReference type="SUPFAM" id="SSF51338">
    <property type="entry name" value="Composite domain of metallo-dependent hydrolases"/>
    <property type="match status" value="2"/>
</dbReference>
<comment type="function">
    <text evidence="8">Catalyzes the hydrolytic deamination of guanine, producing xanthine and ammonia.</text>
</comment>
<dbReference type="Pfam" id="PF01979">
    <property type="entry name" value="Amidohydro_1"/>
    <property type="match status" value="1"/>
</dbReference>
<evidence type="ECO:0000313" key="11">
    <source>
        <dbReference type="Proteomes" id="UP001597299"/>
    </source>
</evidence>
<keyword evidence="4 8" id="KW-0479">Metal-binding</keyword>
<dbReference type="CDD" id="cd01303">
    <property type="entry name" value="GDEase"/>
    <property type="match status" value="1"/>
</dbReference>
<dbReference type="NCBIfam" id="TIGR02967">
    <property type="entry name" value="guan_deamin"/>
    <property type="match status" value="1"/>
</dbReference>
<dbReference type="PANTHER" id="PTHR11271">
    <property type="entry name" value="GUANINE DEAMINASE"/>
    <property type="match status" value="1"/>
</dbReference>
<evidence type="ECO:0000313" key="10">
    <source>
        <dbReference type="EMBL" id="MFD2140570.1"/>
    </source>
</evidence>
<evidence type="ECO:0000256" key="7">
    <source>
        <dbReference type="NCBIfam" id="TIGR02967"/>
    </source>
</evidence>
<evidence type="ECO:0000256" key="1">
    <source>
        <dbReference type="ARBA" id="ARBA00004984"/>
    </source>
</evidence>
<keyword evidence="5 8" id="KW-0378">Hydrolase</keyword>
<evidence type="ECO:0000256" key="5">
    <source>
        <dbReference type="ARBA" id="ARBA00022801"/>
    </source>
</evidence>
<keyword evidence="6 8" id="KW-0862">Zinc</keyword>
<dbReference type="PANTHER" id="PTHR11271:SF6">
    <property type="entry name" value="GUANINE DEAMINASE"/>
    <property type="match status" value="1"/>
</dbReference>
<reference evidence="11" key="1">
    <citation type="journal article" date="2019" name="Int. J. Syst. Evol. Microbiol.">
        <title>The Global Catalogue of Microorganisms (GCM) 10K type strain sequencing project: providing services to taxonomists for standard genome sequencing and annotation.</title>
        <authorList>
            <consortium name="The Broad Institute Genomics Platform"/>
            <consortium name="The Broad Institute Genome Sequencing Center for Infectious Disease"/>
            <person name="Wu L."/>
            <person name="Ma J."/>
        </authorList>
    </citation>
    <scope>NUCLEOTIDE SEQUENCE [LARGE SCALE GENOMIC DNA]</scope>
    <source>
        <strain evidence="11">CCM 7435</strain>
    </source>
</reference>
<dbReference type="NCBIfam" id="NF006679">
    <property type="entry name" value="PRK09228.1"/>
    <property type="match status" value="1"/>
</dbReference>
<comment type="catalytic activity">
    <reaction evidence="8">
        <text>guanine + H2O + H(+) = xanthine + NH4(+)</text>
        <dbReference type="Rhea" id="RHEA:14665"/>
        <dbReference type="ChEBI" id="CHEBI:15377"/>
        <dbReference type="ChEBI" id="CHEBI:15378"/>
        <dbReference type="ChEBI" id="CHEBI:16235"/>
        <dbReference type="ChEBI" id="CHEBI:17712"/>
        <dbReference type="ChEBI" id="CHEBI:28938"/>
        <dbReference type="EC" id="3.5.4.3"/>
    </reaction>
</comment>
<evidence type="ECO:0000256" key="4">
    <source>
        <dbReference type="ARBA" id="ARBA00022723"/>
    </source>
</evidence>
<evidence type="ECO:0000256" key="3">
    <source>
        <dbReference type="ARBA" id="ARBA00012781"/>
    </source>
</evidence>
<sequence length="435" mass="47565">MTKTLLRGRILTFHADPAETEDNHLYIEDGAILIADGVIEAVGSHDELRRQGLADGAREIDHRPHLILPGFIDPHIHFPQVQVIASWGTQLLDWLNRYTFPEEARYADRDHATRMAGAFLDQLVAHGTTTACAFSSVHRGSTEALFEAADARGMALIAGKVMMDRNAPEGVRDTAQSGYDDSKALIARWHGNGRLRFAITPRFAITSTPEQMEAAGALAAEYPAMHIQSHLSENLAEIDYTLQLYPAARDYLDVYERYGLLGRQSLMGHCIHLREREIARMAETGTRAIFCPTSNLFLGSGLFDADGLRAAGIVSGIATDVGGGTSYSLLQTLNEGYKVLQLRSQKLHPLAAFHWATRGNAVALGMEDRIGSIRPGGEADLVVLDSRATPDMALRAERIETLSEELFLLQILGDDRAVAQTYVAGQPMKPAVPVG</sequence>
<evidence type="ECO:0000256" key="2">
    <source>
        <dbReference type="ARBA" id="ARBA00006745"/>
    </source>
</evidence>
<dbReference type="RefSeq" id="WP_213352864.1">
    <property type="nucleotide sequence ID" value="NZ_JAHBGB010000031.1"/>
</dbReference>
<keyword evidence="11" id="KW-1185">Reference proteome</keyword>
<dbReference type="InterPro" id="IPR032466">
    <property type="entry name" value="Metal_Hydrolase"/>
</dbReference>
<dbReference type="InterPro" id="IPR051607">
    <property type="entry name" value="Metallo-dep_hydrolases"/>
</dbReference>
<name>A0ABW4YW78_9HYPH</name>